<protein>
    <recommendedName>
        <fullName evidence="7">Cryptic loci regulator 2 N-terminal domain-containing protein</fullName>
    </recommendedName>
</protein>
<evidence type="ECO:0008006" key="7">
    <source>
        <dbReference type="Google" id="ProtNLM"/>
    </source>
</evidence>
<feature type="domain" description="Cryptic loci regulator 2 N-terminal" evidence="3">
    <location>
        <begin position="279"/>
        <end position="343"/>
    </location>
</feature>
<dbReference type="GO" id="GO:0033553">
    <property type="term" value="C:rDNA heterochromatin"/>
    <property type="evidence" value="ECO:0007669"/>
    <property type="project" value="TreeGrafter"/>
</dbReference>
<dbReference type="InterPro" id="IPR038986">
    <property type="entry name" value="Clr2"/>
</dbReference>
<sequence length="1018" mass="114211">MEPELIAVLEANKKLLDAIVTGDWATYTALVSEDLTCFEPEAGSHLVGGLDFHRFYFPQDPASPPESVKSRKTTTLVQPFVRFLSADRTAALCAYVRLTQALDANGKPVVSEISETRIWARSTTNSQWRNIHFQRGVGKLSQREKGKYDCFLCSKMNSNESSETTGTSAAIDLHDAYPPLWLEYSFEESITKLTSAVSSPPIPIPIPIPIINTALLLNSISAAPPFLLRSDAVPFVHPNGKGWNELDPAAWVEKLTQLLNEALPNASKVILNGDTITDVIPDGYVLFSQMRASQRLFDRYLFGHPSGSRFRSPNEFLPHLVYLYETSLHQNAIANIICKCKNCNQRPLRKSKKEPLNTRDPVELPSNQDIKQDIKQDVTKGEIKTPNLPVRSRRNISNLTSPETLKSAAKRYPLRRSTPRLKQQQLETELTPPLERSDSIAGTPPIDGDASHDINEKTINTESEVCKTITTATTKTKTAAAAAAAAVEINVKTEFSTATDKFFKTNHVTHDFVDSNSELSDSGNFVIFLDMTDDVDYLDDNTENKKIVSYASDNFDSLEEVTNAKDKDDDDIFACILPPKVTKDVVGSQTRTAEMNKAVLSVWDDDDDGYDDSSTSDYEQEKTKSKKHHRRRHNQSISESNQKSKKPKHYHGKNTISFRNSSSGSSILSVSSVANFRIENNHLLPSLENLLEATTVRPEFQTLIYYIKERWKIQQKRAKNTPPPWTSDPIFNDNRFCCIRREDDATSKYLITNIFTVSINPRTDSAYLFNVWFHRYLSNIAAISDVGYVTSLAQVERKLREWKRVGFMYRPKVFISSASDQSVLQAVRSNWQVSQEHSCRIFGGCFKSNDGGSDGELVVLDQVVDENEWTMEGLILANTAVHVPAVTKREFFEFAHRNLELCGRFHAFQESNDAVMYGAIPDDPAFCANGPGSKAGLFLLGLPPTEEAAVALTAKINKYFGREGSNLAQLEAASGVTYSGIPELRVLDTEHTLCEFQKYYRFLQMGKYSGKKLRQQQK</sequence>
<feature type="domain" description="5-hmdU DNA kinase helical" evidence="4">
    <location>
        <begin position="897"/>
        <end position="1002"/>
    </location>
</feature>
<evidence type="ECO:0000256" key="1">
    <source>
        <dbReference type="SAM" id="MobiDB-lite"/>
    </source>
</evidence>
<dbReference type="InterPro" id="IPR032710">
    <property type="entry name" value="NTF2-like_dom_sf"/>
</dbReference>
<dbReference type="Pfam" id="PF16761">
    <property type="entry name" value="Clr2_transil"/>
    <property type="match status" value="1"/>
</dbReference>
<dbReference type="InterPro" id="IPR013543">
    <property type="entry name" value="Ca/CaM-dep_prot_kinase-assoc"/>
</dbReference>
<evidence type="ECO:0000259" key="4">
    <source>
        <dbReference type="Pfam" id="PF18723"/>
    </source>
</evidence>
<dbReference type="GO" id="GO:0031934">
    <property type="term" value="C:mating-type region heterochromatin"/>
    <property type="evidence" value="ECO:0007669"/>
    <property type="project" value="TreeGrafter"/>
</dbReference>
<dbReference type="Pfam" id="PF18723">
    <property type="entry name" value="HMUDK_hel"/>
    <property type="match status" value="2"/>
</dbReference>
<reference evidence="5" key="1">
    <citation type="submission" date="2020-05" db="EMBL/GenBank/DDBJ databases">
        <title>Phylogenomic resolution of chytrid fungi.</title>
        <authorList>
            <person name="Stajich J.E."/>
            <person name="Amses K."/>
            <person name="Simmons R."/>
            <person name="Seto K."/>
            <person name="Myers J."/>
            <person name="Bonds A."/>
            <person name="Quandt C.A."/>
            <person name="Barry K."/>
            <person name="Liu P."/>
            <person name="Grigoriev I."/>
            <person name="Longcore J.E."/>
            <person name="James T.Y."/>
        </authorList>
    </citation>
    <scope>NUCLEOTIDE SEQUENCE</scope>
    <source>
        <strain evidence="5">JEL0513</strain>
    </source>
</reference>
<feature type="compositionally biased region" description="Polar residues" evidence="1">
    <location>
        <begin position="395"/>
        <end position="404"/>
    </location>
</feature>
<proteinExistence type="predicted"/>
<dbReference type="GO" id="GO:0004683">
    <property type="term" value="F:calcium/calmodulin-dependent protein kinase activity"/>
    <property type="evidence" value="ECO:0007669"/>
    <property type="project" value="InterPro"/>
</dbReference>
<feature type="domain" description="5-hmdU DNA kinase helical" evidence="4">
    <location>
        <begin position="700"/>
        <end position="780"/>
    </location>
</feature>
<dbReference type="GO" id="GO:0030466">
    <property type="term" value="P:silent mating-type cassette heterochromatin formation"/>
    <property type="evidence" value="ECO:0007669"/>
    <property type="project" value="TreeGrafter"/>
</dbReference>
<evidence type="ECO:0000313" key="5">
    <source>
        <dbReference type="EMBL" id="KAJ3132295.1"/>
    </source>
</evidence>
<organism evidence="5 6">
    <name type="scientific">Physocladia obscura</name>
    <dbReference type="NCBI Taxonomy" id="109957"/>
    <lineage>
        <taxon>Eukaryota</taxon>
        <taxon>Fungi</taxon>
        <taxon>Fungi incertae sedis</taxon>
        <taxon>Chytridiomycota</taxon>
        <taxon>Chytridiomycota incertae sedis</taxon>
        <taxon>Chytridiomycetes</taxon>
        <taxon>Chytridiales</taxon>
        <taxon>Chytriomycetaceae</taxon>
        <taxon>Physocladia</taxon>
    </lineage>
</organism>
<dbReference type="Gene3D" id="3.10.450.50">
    <property type="match status" value="1"/>
</dbReference>
<dbReference type="AlphaFoldDB" id="A0AAD5XGF6"/>
<dbReference type="PANTHER" id="PTHR38046">
    <property type="entry name" value="CRYPTIC LOCI REGULATOR 2"/>
    <property type="match status" value="1"/>
</dbReference>
<evidence type="ECO:0000259" key="3">
    <source>
        <dbReference type="Pfam" id="PF16761"/>
    </source>
</evidence>
<evidence type="ECO:0000313" key="6">
    <source>
        <dbReference type="Proteomes" id="UP001211907"/>
    </source>
</evidence>
<dbReference type="InterPro" id="IPR031915">
    <property type="entry name" value="Clr2_N"/>
</dbReference>
<dbReference type="InterPro" id="IPR040684">
    <property type="entry name" value="HMUDK_hel"/>
</dbReference>
<feature type="compositionally biased region" description="Basic and acidic residues" evidence="1">
    <location>
        <begin position="353"/>
        <end position="362"/>
    </location>
</feature>
<dbReference type="GO" id="GO:0070824">
    <property type="term" value="C:SHREC complex"/>
    <property type="evidence" value="ECO:0007669"/>
    <property type="project" value="InterPro"/>
</dbReference>
<feature type="compositionally biased region" description="Basic residues" evidence="1">
    <location>
        <begin position="643"/>
        <end position="652"/>
    </location>
</feature>
<evidence type="ECO:0000259" key="2">
    <source>
        <dbReference type="Pfam" id="PF08332"/>
    </source>
</evidence>
<comment type="caution">
    <text evidence="5">The sequence shown here is derived from an EMBL/GenBank/DDBJ whole genome shotgun (WGS) entry which is preliminary data.</text>
</comment>
<feature type="compositionally biased region" description="Basic and acidic residues" evidence="1">
    <location>
        <begin position="370"/>
        <end position="383"/>
    </location>
</feature>
<dbReference type="PANTHER" id="PTHR38046:SF1">
    <property type="entry name" value="CRYPTIC LOCI REGULATOR 2"/>
    <property type="match status" value="1"/>
</dbReference>
<feature type="region of interest" description="Disordered" evidence="1">
    <location>
        <begin position="351"/>
        <end position="451"/>
    </location>
</feature>
<dbReference type="SUPFAM" id="SSF54427">
    <property type="entry name" value="NTF2-like"/>
    <property type="match status" value="1"/>
</dbReference>
<feature type="domain" description="Calcium/calmodulin-dependent protein kinase II association-domain" evidence="2">
    <location>
        <begin position="5"/>
        <end position="135"/>
    </location>
</feature>
<keyword evidence="6" id="KW-1185">Reference proteome</keyword>
<gene>
    <name evidence="5" type="ORF">HK100_005454</name>
</gene>
<name>A0AAD5XGF6_9FUNG</name>
<dbReference type="GO" id="GO:0005516">
    <property type="term" value="F:calmodulin binding"/>
    <property type="evidence" value="ECO:0007669"/>
    <property type="project" value="InterPro"/>
</dbReference>
<feature type="compositionally biased region" description="Basic residues" evidence="1">
    <location>
        <begin position="408"/>
        <end position="419"/>
    </location>
</feature>
<dbReference type="Proteomes" id="UP001211907">
    <property type="component" value="Unassembled WGS sequence"/>
</dbReference>
<dbReference type="Pfam" id="PF08332">
    <property type="entry name" value="CaMKII_AD"/>
    <property type="match status" value="1"/>
</dbReference>
<feature type="compositionally biased region" description="Basic residues" evidence="1">
    <location>
        <begin position="624"/>
        <end position="634"/>
    </location>
</feature>
<feature type="region of interest" description="Disordered" evidence="1">
    <location>
        <begin position="606"/>
        <end position="664"/>
    </location>
</feature>
<accession>A0AAD5XGF6</accession>
<dbReference type="EMBL" id="JADGJH010000255">
    <property type="protein sequence ID" value="KAJ3132295.1"/>
    <property type="molecule type" value="Genomic_DNA"/>
</dbReference>